<comment type="similarity">
    <text evidence="2 8">Belongs to the DNA/RNA non-specific endonuclease family.</text>
</comment>
<evidence type="ECO:0000259" key="11">
    <source>
        <dbReference type="SMART" id="SM00892"/>
    </source>
</evidence>
<keyword evidence="13" id="KW-1185">Reference proteome</keyword>
<dbReference type="GO" id="GO:0004519">
    <property type="term" value="F:endonuclease activity"/>
    <property type="evidence" value="ECO:0007669"/>
    <property type="project" value="UniProtKB-KW"/>
</dbReference>
<keyword evidence="7" id="KW-0460">Magnesium</keyword>
<sequence>MGPATAAMALRLLLRPTFGMAAALSVAAMPSRAEEPPTLPSELEACRAIFEPIGAPDGTDGADTHTYVFANGSNPTPPVPTAIHRCHAAAFALRLNGITRDPDWVAEDITPDEVQSGAERSNSFFVAPDEALYSATLADYRSSGFDRGHQAPAGDFSGDQTKQDASFVLSNIGPQVGRCFNQGIWRELETAVRDLVTTRKRLIVFTGPIFEGPLRTLEDVKRARNPVQPLVPARETTSSDDNQPPGSAAIPDAFFKIVFDPQRGRAMAFRFPNAALCKRAHEDAEFRTTIDAIEEVTGFNFLPGLSHREQSLLEDATSPFWTW</sequence>
<evidence type="ECO:0000259" key="10">
    <source>
        <dbReference type="SMART" id="SM00477"/>
    </source>
</evidence>
<dbReference type="PANTHER" id="PTHR13966:SF5">
    <property type="entry name" value="ENDONUCLEASE G, MITOCHONDRIAL"/>
    <property type="match status" value="1"/>
</dbReference>
<evidence type="ECO:0000256" key="9">
    <source>
        <dbReference type="SAM" id="SignalP"/>
    </source>
</evidence>
<gene>
    <name evidence="12" type="ORF">J2Z17_004012</name>
</gene>
<dbReference type="EC" id="3.1.30.-" evidence="8"/>
<proteinExistence type="inferred from homology"/>
<evidence type="ECO:0000256" key="1">
    <source>
        <dbReference type="ARBA" id="ARBA00001946"/>
    </source>
</evidence>
<dbReference type="InterPro" id="IPR040255">
    <property type="entry name" value="Non-specific_endonuclease"/>
</dbReference>
<keyword evidence="9" id="KW-0732">Signal</keyword>
<comment type="cofactor">
    <cofactor evidence="1 8">
        <name>Mg(2+)</name>
        <dbReference type="ChEBI" id="CHEBI:18420"/>
    </cofactor>
</comment>
<dbReference type="SUPFAM" id="SSF54060">
    <property type="entry name" value="His-Me finger endonucleases"/>
    <property type="match status" value="1"/>
</dbReference>
<dbReference type="InterPro" id="IPR044925">
    <property type="entry name" value="His-Me_finger_sf"/>
</dbReference>
<keyword evidence="5 8" id="KW-0255">Endonuclease</keyword>
<protein>
    <recommendedName>
        <fullName evidence="8">Endonuclease</fullName>
        <ecNumber evidence="8">3.1.30.-</ecNumber>
    </recommendedName>
</protein>
<dbReference type="SMART" id="SM00477">
    <property type="entry name" value="NUC"/>
    <property type="match status" value="1"/>
</dbReference>
<dbReference type="PROSITE" id="PS01070">
    <property type="entry name" value="NUCLEASE_NON_SPEC"/>
    <property type="match status" value="1"/>
</dbReference>
<feature type="signal peptide" evidence="9">
    <location>
        <begin position="1"/>
        <end position="21"/>
    </location>
</feature>
<keyword evidence="4 8" id="KW-0479">Metal-binding</keyword>
<dbReference type="Proteomes" id="UP000759443">
    <property type="component" value="Unassembled WGS sequence"/>
</dbReference>
<feature type="domain" description="ENPP1-3/EXOG-like endonuclease/phosphodiesterase" evidence="10">
    <location>
        <begin position="88"/>
        <end position="308"/>
    </location>
</feature>
<evidence type="ECO:0000256" key="5">
    <source>
        <dbReference type="ARBA" id="ARBA00022759"/>
    </source>
</evidence>
<evidence type="ECO:0000313" key="12">
    <source>
        <dbReference type="EMBL" id="MBP1852554.1"/>
    </source>
</evidence>
<evidence type="ECO:0000256" key="7">
    <source>
        <dbReference type="ARBA" id="ARBA00022842"/>
    </source>
</evidence>
<dbReference type="InterPro" id="IPR001604">
    <property type="entry name" value="Endo_G_ENPP1-like_dom"/>
</dbReference>
<evidence type="ECO:0000256" key="2">
    <source>
        <dbReference type="ARBA" id="ARBA00010052"/>
    </source>
</evidence>
<dbReference type="EMBL" id="JAGGJU010000012">
    <property type="protein sequence ID" value="MBP1852554.1"/>
    <property type="molecule type" value="Genomic_DNA"/>
</dbReference>
<keyword evidence="3 8" id="KW-0540">Nuclease</keyword>
<evidence type="ECO:0000256" key="3">
    <source>
        <dbReference type="ARBA" id="ARBA00022722"/>
    </source>
</evidence>
<evidence type="ECO:0000256" key="8">
    <source>
        <dbReference type="RuleBase" id="RU366055"/>
    </source>
</evidence>
<keyword evidence="6 8" id="KW-0378">Hydrolase</keyword>
<feature type="chain" id="PRO_5045795622" description="Endonuclease" evidence="9">
    <location>
        <begin position="22"/>
        <end position="323"/>
    </location>
</feature>
<organism evidence="12 13">
    <name type="scientific">Rhizobium halophytocola</name>
    <dbReference type="NCBI Taxonomy" id="735519"/>
    <lineage>
        <taxon>Bacteria</taxon>
        <taxon>Pseudomonadati</taxon>
        <taxon>Pseudomonadota</taxon>
        <taxon>Alphaproteobacteria</taxon>
        <taxon>Hyphomicrobiales</taxon>
        <taxon>Rhizobiaceae</taxon>
        <taxon>Rhizobium/Agrobacterium group</taxon>
        <taxon>Rhizobium</taxon>
    </lineage>
</organism>
<evidence type="ECO:0000256" key="6">
    <source>
        <dbReference type="ARBA" id="ARBA00022801"/>
    </source>
</evidence>
<name>A0ABS4E3M8_9HYPH</name>
<dbReference type="Pfam" id="PF01223">
    <property type="entry name" value="Endonuclease_NS"/>
    <property type="match status" value="1"/>
</dbReference>
<dbReference type="InterPro" id="IPR044929">
    <property type="entry name" value="DNA/RNA_non-sp_Endonuclease_sf"/>
</dbReference>
<dbReference type="InterPro" id="IPR020821">
    <property type="entry name" value="ENPP1-3/EXOG-like_nuc-like"/>
</dbReference>
<evidence type="ECO:0000256" key="4">
    <source>
        <dbReference type="ARBA" id="ARBA00022723"/>
    </source>
</evidence>
<dbReference type="Gene3D" id="3.40.570.10">
    <property type="entry name" value="Extracellular Endonuclease, subunit A"/>
    <property type="match status" value="1"/>
</dbReference>
<comment type="caution">
    <text evidence="12">The sequence shown here is derived from an EMBL/GenBank/DDBJ whole genome shotgun (WGS) entry which is preliminary data.</text>
</comment>
<feature type="domain" description="DNA/RNA non-specific endonuclease/pyrophosphatase/phosphodiesterase" evidence="11">
    <location>
        <begin position="87"/>
        <end position="308"/>
    </location>
</feature>
<evidence type="ECO:0000313" key="13">
    <source>
        <dbReference type="Proteomes" id="UP000759443"/>
    </source>
</evidence>
<dbReference type="RefSeq" id="WP_209947468.1">
    <property type="nucleotide sequence ID" value="NZ_JAGGJU010000012.1"/>
</dbReference>
<dbReference type="InterPro" id="IPR018524">
    <property type="entry name" value="DNA/RNA_endonuclease_AS"/>
</dbReference>
<accession>A0ABS4E3M8</accession>
<reference evidence="12 13" key="1">
    <citation type="submission" date="2021-03" db="EMBL/GenBank/DDBJ databases">
        <title>Genomic Encyclopedia of Type Strains, Phase IV (KMG-IV): sequencing the most valuable type-strain genomes for metagenomic binning, comparative biology and taxonomic classification.</title>
        <authorList>
            <person name="Goeker M."/>
        </authorList>
    </citation>
    <scope>NUCLEOTIDE SEQUENCE [LARGE SCALE GENOMIC DNA]</scope>
    <source>
        <strain evidence="12 13">DSM 21600</strain>
    </source>
</reference>
<dbReference type="SMART" id="SM00892">
    <property type="entry name" value="Endonuclease_NS"/>
    <property type="match status" value="1"/>
</dbReference>
<dbReference type="PANTHER" id="PTHR13966">
    <property type="entry name" value="ENDONUCLEASE RELATED"/>
    <property type="match status" value="1"/>
</dbReference>